<dbReference type="SUPFAM" id="SSF46785">
    <property type="entry name" value="Winged helix' DNA-binding domain"/>
    <property type="match status" value="1"/>
</dbReference>
<dbReference type="OrthoDB" id="2410195at2759"/>
<dbReference type="InterPro" id="IPR016461">
    <property type="entry name" value="COMT-like"/>
</dbReference>
<dbReference type="Gene3D" id="3.40.50.150">
    <property type="entry name" value="Vaccinia Virus protein VP39"/>
    <property type="match status" value="1"/>
</dbReference>
<dbReference type="InterPro" id="IPR036390">
    <property type="entry name" value="WH_DNA-bd_sf"/>
</dbReference>
<evidence type="ECO:0000256" key="3">
    <source>
        <dbReference type="ARBA" id="ARBA00022691"/>
    </source>
</evidence>
<dbReference type="InterPro" id="IPR001077">
    <property type="entry name" value="COMT_C"/>
</dbReference>
<name>A0A6A6HA30_VIRVR</name>
<dbReference type="EMBL" id="ML991795">
    <property type="protein sequence ID" value="KAF2234935.1"/>
    <property type="molecule type" value="Genomic_DNA"/>
</dbReference>
<dbReference type="GO" id="GO:0032259">
    <property type="term" value="P:methylation"/>
    <property type="evidence" value="ECO:0007669"/>
    <property type="project" value="UniProtKB-KW"/>
</dbReference>
<keyword evidence="7" id="KW-1185">Reference proteome</keyword>
<evidence type="ECO:0000256" key="1">
    <source>
        <dbReference type="ARBA" id="ARBA00022603"/>
    </source>
</evidence>
<accession>A0A6A6HA30</accession>
<dbReference type="PANTHER" id="PTHR43712:SF11">
    <property type="entry name" value="O-METHYLTRANSFERASE (AFU_ORTHOLOGUE AFUA_2G17820)-RELATED"/>
    <property type="match status" value="1"/>
</dbReference>
<keyword evidence="3" id="KW-0949">S-adenosyl-L-methionine</keyword>
<dbReference type="InterPro" id="IPR029063">
    <property type="entry name" value="SAM-dependent_MTases_sf"/>
</dbReference>
<dbReference type="PROSITE" id="PS51683">
    <property type="entry name" value="SAM_OMT_II"/>
    <property type="match status" value="1"/>
</dbReference>
<organism evidence="6 7">
    <name type="scientific">Viridothelium virens</name>
    <name type="common">Speckled blister lichen</name>
    <name type="synonym">Trypethelium virens</name>
    <dbReference type="NCBI Taxonomy" id="1048519"/>
    <lineage>
        <taxon>Eukaryota</taxon>
        <taxon>Fungi</taxon>
        <taxon>Dikarya</taxon>
        <taxon>Ascomycota</taxon>
        <taxon>Pezizomycotina</taxon>
        <taxon>Dothideomycetes</taxon>
        <taxon>Dothideomycetes incertae sedis</taxon>
        <taxon>Trypetheliales</taxon>
        <taxon>Trypetheliaceae</taxon>
        <taxon>Viridothelium</taxon>
    </lineage>
</organism>
<keyword evidence="2 6" id="KW-0808">Transferase</keyword>
<evidence type="ECO:0000256" key="4">
    <source>
        <dbReference type="PIRSR" id="PIRSR005739-1"/>
    </source>
</evidence>
<sequence length="401" mass="45103">MGSLQQAIRAVENAALAQDNGEEGAHGRLLDAIDNLTSLTSTPTDMVARIRRQAMPLAILRIVIEMGLLDALNETPDKAVTTEALGQKTEINELLILRLMRCIAGIGAVDEVGENTFAANQATRYVLQPGSTAALRFQHDIFYGMFNALVPYLQKHQTIHQFPEKSGEETVFQYAFGNTFFEYIKSNQAWKRNFDNFMSYRHSSTTWYETYPVEKELEIDNLKQDPQSVLLVDVAGGSGHDALTFRERFPGLPGRCILEDLPETLQRVDQIERPGIELVPYDFYTPQPIKGARVYFFRRILHDWSDDQCRKFLVNTVAAMDAGYSRILIEDRILPSSGVNLSTALADVNIMMVAAGIERTETQFRQLLHSVGLEVVKVWYSSGSVIEGVIEARRRGPSKHD</sequence>
<dbReference type="Pfam" id="PF00891">
    <property type="entry name" value="Methyltransf_2"/>
    <property type="match status" value="1"/>
</dbReference>
<reference evidence="6" key="1">
    <citation type="journal article" date="2020" name="Stud. Mycol.">
        <title>101 Dothideomycetes genomes: a test case for predicting lifestyles and emergence of pathogens.</title>
        <authorList>
            <person name="Haridas S."/>
            <person name="Albert R."/>
            <person name="Binder M."/>
            <person name="Bloem J."/>
            <person name="Labutti K."/>
            <person name="Salamov A."/>
            <person name="Andreopoulos B."/>
            <person name="Baker S."/>
            <person name="Barry K."/>
            <person name="Bills G."/>
            <person name="Bluhm B."/>
            <person name="Cannon C."/>
            <person name="Castanera R."/>
            <person name="Culley D."/>
            <person name="Daum C."/>
            <person name="Ezra D."/>
            <person name="Gonzalez J."/>
            <person name="Henrissat B."/>
            <person name="Kuo A."/>
            <person name="Liang C."/>
            <person name="Lipzen A."/>
            <person name="Lutzoni F."/>
            <person name="Magnuson J."/>
            <person name="Mondo S."/>
            <person name="Nolan M."/>
            <person name="Ohm R."/>
            <person name="Pangilinan J."/>
            <person name="Park H.-J."/>
            <person name="Ramirez L."/>
            <person name="Alfaro M."/>
            <person name="Sun H."/>
            <person name="Tritt A."/>
            <person name="Yoshinaga Y."/>
            <person name="Zwiers L.-H."/>
            <person name="Turgeon B."/>
            <person name="Goodwin S."/>
            <person name="Spatafora J."/>
            <person name="Crous P."/>
            <person name="Grigoriev I."/>
        </authorList>
    </citation>
    <scope>NUCLEOTIDE SEQUENCE</scope>
    <source>
        <strain evidence="6">Tuck. ex Michener</strain>
    </source>
</reference>
<dbReference type="AlphaFoldDB" id="A0A6A6HA30"/>
<feature type="domain" description="O-methyltransferase C-terminal" evidence="5">
    <location>
        <begin position="167"/>
        <end position="372"/>
    </location>
</feature>
<dbReference type="Proteomes" id="UP000800092">
    <property type="component" value="Unassembled WGS sequence"/>
</dbReference>
<evidence type="ECO:0000259" key="5">
    <source>
        <dbReference type="Pfam" id="PF00891"/>
    </source>
</evidence>
<dbReference type="GO" id="GO:0008171">
    <property type="term" value="F:O-methyltransferase activity"/>
    <property type="evidence" value="ECO:0007669"/>
    <property type="project" value="InterPro"/>
</dbReference>
<protein>
    <submittedName>
        <fullName evidence="6">O-methyltransferase family protein</fullName>
    </submittedName>
</protein>
<dbReference type="PANTHER" id="PTHR43712">
    <property type="entry name" value="PUTATIVE (AFU_ORTHOLOGUE AFUA_4G14580)-RELATED"/>
    <property type="match status" value="1"/>
</dbReference>
<evidence type="ECO:0000256" key="2">
    <source>
        <dbReference type="ARBA" id="ARBA00022679"/>
    </source>
</evidence>
<dbReference type="PIRSF" id="PIRSF005739">
    <property type="entry name" value="O-mtase"/>
    <property type="match status" value="1"/>
</dbReference>
<evidence type="ECO:0000313" key="7">
    <source>
        <dbReference type="Proteomes" id="UP000800092"/>
    </source>
</evidence>
<feature type="active site" description="Proton acceptor" evidence="4">
    <location>
        <position position="302"/>
    </location>
</feature>
<dbReference type="SUPFAM" id="SSF53335">
    <property type="entry name" value="S-adenosyl-L-methionine-dependent methyltransferases"/>
    <property type="match status" value="1"/>
</dbReference>
<dbReference type="Gene3D" id="1.10.10.10">
    <property type="entry name" value="Winged helix-like DNA-binding domain superfamily/Winged helix DNA-binding domain"/>
    <property type="match status" value="1"/>
</dbReference>
<keyword evidence="1 6" id="KW-0489">Methyltransferase</keyword>
<evidence type="ECO:0000313" key="6">
    <source>
        <dbReference type="EMBL" id="KAF2234935.1"/>
    </source>
</evidence>
<dbReference type="InterPro" id="IPR036388">
    <property type="entry name" value="WH-like_DNA-bd_sf"/>
</dbReference>
<proteinExistence type="predicted"/>
<gene>
    <name evidence="6" type="ORF">EV356DRAFT_484611</name>
</gene>